<dbReference type="HAMAP" id="MF_00045">
    <property type="entry name" value="Oligoribonuclease"/>
    <property type="match status" value="1"/>
</dbReference>
<dbReference type="OMA" id="YMPLVNN"/>
<dbReference type="SMART" id="SM00479">
    <property type="entry name" value="EXOIII"/>
    <property type="match status" value="1"/>
</dbReference>
<dbReference type="OrthoDB" id="270189at2759"/>
<name>A0A9J7L7W9_BRAFL</name>
<evidence type="ECO:0000256" key="7">
    <source>
        <dbReference type="ARBA" id="ARBA00068437"/>
    </source>
</evidence>
<dbReference type="KEGG" id="bfo:118415849"/>
<dbReference type="Gene3D" id="3.30.420.10">
    <property type="entry name" value="Ribonuclease H-like superfamily/Ribonuclease H"/>
    <property type="match status" value="1"/>
</dbReference>
<gene>
    <name evidence="12" type="primary">LOC118415849</name>
</gene>
<organism evidence="11 12">
    <name type="scientific">Branchiostoma floridae</name>
    <name type="common">Florida lancelet</name>
    <name type="synonym">Amphioxus</name>
    <dbReference type="NCBI Taxonomy" id="7739"/>
    <lineage>
        <taxon>Eukaryota</taxon>
        <taxon>Metazoa</taxon>
        <taxon>Chordata</taxon>
        <taxon>Cephalochordata</taxon>
        <taxon>Leptocardii</taxon>
        <taxon>Amphioxiformes</taxon>
        <taxon>Branchiostomatidae</taxon>
        <taxon>Branchiostoma</taxon>
    </lineage>
</organism>
<reference evidence="11" key="1">
    <citation type="journal article" date="2020" name="Nat. Ecol. Evol.">
        <title>Deeply conserved synteny resolves early events in vertebrate evolution.</title>
        <authorList>
            <person name="Simakov O."/>
            <person name="Marletaz F."/>
            <person name="Yue J.X."/>
            <person name="O'Connell B."/>
            <person name="Jenkins J."/>
            <person name="Brandt A."/>
            <person name="Calef R."/>
            <person name="Tung C.H."/>
            <person name="Huang T.K."/>
            <person name="Schmutz J."/>
            <person name="Satoh N."/>
            <person name="Yu J.K."/>
            <person name="Putnam N.H."/>
            <person name="Green R.E."/>
            <person name="Rokhsar D.S."/>
        </authorList>
    </citation>
    <scope>NUCLEOTIDE SEQUENCE [LARGE SCALE GENOMIC DNA]</scope>
    <source>
        <strain evidence="11">S238N-H82</strain>
    </source>
</reference>
<dbReference type="GeneID" id="118415849"/>
<dbReference type="CDD" id="cd06135">
    <property type="entry name" value="Orn"/>
    <property type="match status" value="1"/>
</dbReference>
<evidence type="ECO:0000256" key="6">
    <source>
        <dbReference type="ARBA" id="ARBA00057450"/>
    </source>
</evidence>
<protein>
    <recommendedName>
        <fullName evidence="7">Oligoribonuclease, mitochondrial</fullName>
    </recommendedName>
    <alternativeName>
        <fullName evidence="8">RNA exonuclease 2 homolog</fullName>
    </alternativeName>
    <alternativeName>
        <fullName evidence="9">Small fragment nuclease</fullName>
    </alternativeName>
</protein>
<evidence type="ECO:0000313" key="12">
    <source>
        <dbReference type="RefSeq" id="XP_035676598.1"/>
    </source>
</evidence>
<evidence type="ECO:0000259" key="10">
    <source>
        <dbReference type="SMART" id="SM00479"/>
    </source>
</evidence>
<accession>A0A9J7L7W9</accession>
<keyword evidence="11" id="KW-1185">Reference proteome</keyword>
<comment type="subunit">
    <text evidence="5">Homodimer. Homotetramer.</text>
</comment>
<dbReference type="PANTHER" id="PTHR11046">
    <property type="entry name" value="OLIGORIBONUCLEASE, MITOCHONDRIAL"/>
    <property type="match status" value="1"/>
</dbReference>
<evidence type="ECO:0000313" key="11">
    <source>
        <dbReference type="Proteomes" id="UP000001554"/>
    </source>
</evidence>
<dbReference type="Pfam" id="PF00929">
    <property type="entry name" value="RNase_T"/>
    <property type="match status" value="1"/>
</dbReference>
<evidence type="ECO:0000256" key="4">
    <source>
        <dbReference type="ARBA" id="ARBA00022839"/>
    </source>
</evidence>
<dbReference type="InterPro" id="IPR013520">
    <property type="entry name" value="Ribonucl_H"/>
</dbReference>
<feature type="domain" description="Exonuclease" evidence="10">
    <location>
        <begin position="44"/>
        <end position="218"/>
    </location>
</feature>
<evidence type="ECO:0000256" key="3">
    <source>
        <dbReference type="ARBA" id="ARBA00022801"/>
    </source>
</evidence>
<dbReference type="RefSeq" id="XP_035676598.1">
    <property type="nucleotide sequence ID" value="XM_035820705.1"/>
</dbReference>
<comment type="function">
    <text evidence="6">3'-to-5'exoribonuclease that preferentially degrades DNA and RNA oligonucleotides composed of only two nucleotides. Binds and degrades longer oligonucleotides with a lower affinity. Plays dual roles in mitochondria, scavenging nanoRNAs (small RNA oligonucleotides of &lt;5 nucleotides) that are produced by the degradosome and clearing short RNAs that are generated by RNA processing. Essential for correct initiation of mitochondrial transcription, degrading mitochondrial RNA dinucleotides to prevent RNA-primed transcription at non-canonical sites in the mitochondrial genome. Essential for embryonic development.</text>
</comment>
<dbReference type="PANTHER" id="PTHR11046:SF0">
    <property type="entry name" value="OLIGORIBONUCLEASE, MITOCHONDRIAL"/>
    <property type="match status" value="1"/>
</dbReference>
<dbReference type="InterPro" id="IPR012337">
    <property type="entry name" value="RNaseH-like_sf"/>
</dbReference>
<keyword evidence="3" id="KW-0378">Hydrolase</keyword>
<dbReference type="SUPFAM" id="SSF53098">
    <property type="entry name" value="Ribonuclease H-like"/>
    <property type="match status" value="1"/>
</dbReference>
<dbReference type="NCBIfam" id="NF003765">
    <property type="entry name" value="PRK05359.1"/>
    <property type="match status" value="1"/>
</dbReference>
<reference evidence="12" key="2">
    <citation type="submission" date="2025-08" db="UniProtKB">
        <authorList>
            <consortium name="RefSeq"/>
        </authorList>
    </citation>
    <scope>IDENTIFICATION</scope>
    <source>
        <strain evidence="12">S238N-H82</strain>
        <tissue evidence="12">Testes</tissue>
    </source>
</reference>
<dbReference type="InterPro" id="IPR022894">
    <property type="entry name" value="Oligoribonuclease"/>
</dbReference>
<dbReference type="GO" id="GO:0003676">
    <property type="term" value="F:nucleic acid binding"/>
    <property type="evidence" value="ECO:0007669"/>
    <property type="project" value="InterPro"/>
</dbReference>
<keyword evidence="2" id="KW-0540">Nuclease</keyword>
<evidence type="ECO:0000256" key="1">
    <source>
        <dbReference type="ARBA" id="ARBA00009921"/>
    </source>
</evidence>
<dbReference type="Proteomes" id="UP000001554">
    <property type="component" value="Chromosome 5"/>
</dbReference>
<dbReference type="GO" id="GO:0000175">
    <property type="term" value="F:3'-5'-RNA exonuclease activity"/>
    <property type="evidence" value="ECO:0007669"/>
    <property type="project" value="InterPro"/>
</dbReference>
<evidence type="ECO:0000256" key="5">
    <source>
        <dbReference type="ARBA" id="ARBA00046824"/>
    </source>
</evidence>
<sequence length="220" mass="25635">MLNRTFFRSASLAKTLHRPQGFSAPVRRRFKTMTSDEAVRMSRRMVWVDLEMTGLDLDSCHIIEMACLITDDDLNVVAEAPDLVIHQPDAVMDTMNDWCKEHHGKSGLTEAVRRSELSLQAAEYEMLSFVRQYTPPGVCPLAGNSVHVDKKFLEKYMPQFMNHLHYRIIDVSTIKELCRRWYPEDYNVSPQKSATHRALEDIRESIKELQFYRSHVFKKV</sequence>
<keyword evidence="4" id="KW-0269">Exonuclease</keyword>
<comment type="similarity">
    <text evidence="1">Belongs to the oligoribonuclease family.</text>
</comment>
<evidence type="ECO:0000256" key="2">
    <source>
        <dbReference type="ARBA" id="ARBA00022722"/>
    </source>
</evidence>
<dbReference type="InterPro" id="IPR036397">
    <property type="entry name" value="RNaseH_sf"/>
</dbReference>
<dbReference type="FunFam" id="3.30.420.10:FF:000003">
    <property type="entry name" value="Oligoribonuclease"/>
    <property type="match status" value="1"/>
</dbReference>
<dbReference type="AlphaFoldDB" id="A0A9J7L7W9"/>
<proteinExistence type="inferred from homology"/>
<evidence type="ECO:0000256" key="8">
    <source>
        <dbReference type="ARBA" id="ARBA00079509"/>
    </source>
</evidence>
<evidence type="ECO:0000256" key="9">
    <source>
        <dbReference type="ARBA" id="ARBA00079573"/>
    </source>
</evidence>